<feature type="domain" description="DAGKc" evidence="5">
    <location>
        <begin position="6"/>
        <end position="134"/>
    </location>
</feature>
<dbReference type="InterPro" id="IPR050187">
    <property type="entry name" value="Lipid_Phosphate_FormReg"/>
</dbReference>
<dbReference type="PROSITE" id="PS50146">
    <property type="entry name" value="DAGK"/>
    <property type="match status" value="1"/>
</dbReference>
<gene>
    <name evidence="6" type="ORF">N0D28_14295</name>
</gene>
<dbReference type="InterPro" id="IPR017438">
    <property type="entry name" value="ATP-NAD_kinase_N"/>
</dbReference>
<dbReference type="Gene3D" id="2.60.200.40">
    <property type="match status" value="1"/>
</dbReference>
<proteinExistence type="predicted"/>
<keyword evidence="7" id="KW-1185">Reference proteome</keyword>
<dbReference type="SUPFAM" id="SSF111331">
    <property type="entry name" value="NAD kinase/diacylglycerol kinase-like"/>
    <property type="match status" value="1"/>
</dbReference>
<name>A0ABY5YHM1_9DEIO</name>
<dbReference type="Gene3D" id="3.40.50.10330">
    <property type="entry name" value="Probable inorganic polyphosphate/atp-NAD kinase, domain 1"/>
    <property type="match status" value="1"/>
</dbReference>
<keyword evidence="2" id="KW-0547">Nucleotide-binding</keyword>
<protein>
    <submittedName>
        <fullName evidence="6">Diacylglycerol kinase family lipid kinase</fullName>
    </submittedName>
</protein>
<keyword evidence="4" id="KW-0067">ATP-binding</keyword>
<dbReference type="Pfam" id="PF19279">
    <property type="entry name" value="YegS_C"/>
    <property type="match status" value="1"/>
</dbReference>
<dbReference type="InterPro" id="IPR016064">
    <property type="entry name" value="NAD/diacylglycerol_kinase_sf"/>
</dbReference>
<dbReference type="PANTHER" id="PTHR12358">
    <property type="entry name" value="SPHINGOSINE KINASE"/>
    <property type="match status" value="1"/>
</dbReference>
<dbReference type="EMBL" id="CP104213">
    <property type="protein sequence ID" value="UWX63877.1"/>
    <property type="molecule type" value="Genomic_DNA"/>
</dbReference>
<evidence type="ECO:0000313" key="7">
    <source>
        <dbReference type="Proteomes" id="UP001060261"/>
    </source>
</evidence>
<evidence type="ECO:0000256" key="4">
    <source>
        <dbReference type="ARBA" id="ARBA00022840"/>
    </source>
</evidence>
<evidence type="ECO:0000256" key="2">
    <source>
        <dbReference type="ARBA" id="ARBA00022741"/>
    </source>
</evidence>
<evidence type="ECO:0000256" key="1">
    <source>
        <dbReference type="ARBA" id="ARBA00022679"/>
    </source>
</evidence>
<dbReference type="InterPro" id="IPR001206">
    <property type="entry name" value="Diacylglycerol_kinase_cat_dom"/>
</dbReference>
<sequence length="320" mass="33209">MSPSPLPFSALAVVLNPQAGRGLALREWPRLEAALNAHALPWNWLSAASAEDALSRVQALPPGVAVLAVGGDGTVNNLLPALVGTGRLLGLVPLGSGNDFAGMLGLRPGDFGAALSRLTFPSRAADALCCTVGGSGSGSETWLMNGLGMGFDAQVAALMLQAPARLSGFGRYLWAALSAVRQLKTETVEVVLDGQILYAGPSCLVAVMNGTRYGSGFMISPASDAFDGQLNVVLGTQLSRLRLLALMGQVLRARHLGDPRVRSGSGRQVTVRWQSGVVTHLDGEVIGVQRELSVRLVPGAVQLLAGPEPTPAHTSGRKVD</sequence>
<evidence type="ECO:0000313" key="6">
    <source>
        <dbReference type="EMBL" id="UWX63877.1"/>
    </source>
</evidence>
<reference evidence="6" key="1">
    <citation type="submission" date="2022-09" db="EMBL/GenBank/DDBJ databases">
        <title>genome sequence of Deinococcus rubellus.</title>
        <authorList>
            <person name="Srinivasan S."/>
        </authorList>
    </citation>
    <scope>NUCLEOTIDE SEQUENCE</scope>
    <source>
        <strain evidence="6">Ant6</strain>
    </source>
</reference>
<dbReference type="PANTHER" id="PTHR12358:SF106">
    <property type="entry name" value="LIPID KINASE YEGS"/>
    <property type="match status" value="1"/>
</dbReference>
<dbReference type="InterPro" id="IPR045540">
    <property type="entry name" value="YegS/DAGK_C"/>
</dbReference>
<dbReference type="Pfam" id="PF00781">
    <property type="entry name" value="DAGK_cat"/>
    <property type="match status" value="1"/>
</dbReference>
<organism evidence="6 7">
    <name type="scientific">Deinococcus rubellus</name>
    <dbReference type="NCBI Taxonomy" id="1889240"/>
    <lineage>
        <taxon>Bacteria</taxon>
        <taxon>Thermotogati</taxon>
        <taxon>Deinococcota</taxon>
        <taxon>Deinococci</taxon>
        <taxon>Deinococcales</taxon>
        <taxon>Deinococcaceae</taxon>
        <taxon>Deinococcus</taxon>
    </lineage>
</organism>
<keyword evidence="1" id="KW-0808">Transferase</keyword>
<evidence type="ECO:0000259" key="5">
    <source>
        <dbReference type="PROSITE" id="PS50146"/>
    </source>
</evidence>
<dbReference type="RefSeq" id="WP_260560156.1">
    <property type="nucleotide sequence ID" value="NZ_BAABEC010000190.1"/>
</dbReference>
<accession>A0ABY5YHM1</accession>
<evidence type="ECO:0000256" key="3">
    <source>
        <dbReference type="ARBA" id="ARBA00022777"/>
    </source>
</evidence>
<dbReference type="GO" id="GO:0016301">
    <property type="term" value="F:kinase activity"/>
    <property type="evidence" value="ECO:0007669"/>
    <property type="project" value="UniProtKB-KW"/>
</dbReference>
<dbReference type="Proteomes" id="UP001060261">
    <property type="component" value="Chromosome"/>
</dbReference>
<keyword evidence="3 6" id="KW-0418">Kinase</keyword>